<sequence length="60" mass="6961">MDSDIVRELQQVICKVNDAAKSTVSVNDKAELESILSDLFRIETRLSVYQKYTQNRKEKI</sequence>
<dbReference type="RefSeq" id="WP_118764247.1">
    <property type="nucleotide sequence ID" value="NZ_CABJCF010000001.1"/>
</dbReference>
<dbReference type="AlphaFoldDB" id="A0A412PI33"/>
<evidence type="ECO:0000313" key="2">
    <source>
        <dbReference type="Proteomes" id="UP000284731"/>
    </source>
</evidence>
<reference evidence="1 2" key="1">
    <citation type="submission" date="2018-08" db="EMBL/GenBank/DDBJ databases">
        <title>A genome reference for cultivated species of the human gut microbiota.</title>
        <authorList>
            <person name="Zou Y."/>
            <person name="Xue W."/>
            <person name="Luo G."/>
        </authorList>
    </citation>
    <scope>NUCLEOTIDE SEQUENCE [LARGE SCALE GENOMIC DNA]</scope>
    <source>
        <strain evidence="1 2">AF18-46</strain>
    </source>
</reference>
<name>A0A412PI33_9FIRM</name>
<comment type="caution">
    <text evidence="1">The sequence shown here is derived from an EMBL/GenBank/DDBJ whole genome shotgun (WGS) entry which is preliminary data.</text>
</comment>
<dbReference type="EMBL" id="QRWX01000001">
    <property type="protein sequence ID" value="RGT57802.1"/>
    <property type="molecule type" value="Genomic_DNA"/>
</dbReference>
<proteinExistence type="predicted"/>
<gene>
    <name evidence="1" type="ORF">DWX20_01765</name>
</gene>
<accession>A0A412PI33</accession>
<dbReference type="Proteomes" id="UP000284731">
    <property type="component" value="Unassembled WGS sequence"/>
</dbReference>
<protein>
    <submittedName>
        <fullName evidence="1">Uncharacterized protein</fullName>
    </submittedName>
</protein>
<evidence type="ECO:0000313" key="1">
    <source>
        <dbReference type="EMBL" id="RGT57802.1"/>
    </source>
</evidence>
<organism evidence="1 2">
    <name type="scientific">Solobacterium moorei</name>
    <dbReference type="NCBI Taxonomy" id="102148"/>
    <lineage>
        <taxon>Bacteria</taxon>
        <taxon>Bacillati</taxon>
        <taxon>Bacillota</taxon>
        <taxon>Erysipelotrichia</taxon>
        <taxon>Erysipelotrichales</taxon>
        <taxon>Erysipelotrichaceae</taxon>
        <taxon>Solobacterium</taxon>
    </lineage>
</organism>